<proteinExistence type="predicted"/>
<organism evidence="2 3">
    <name type="scientific">Vigna angularis var. angularis</name>
    <dbReference type="NCBI Taxonomy" id="157739"/>
    <lineage>
        <taxon>Eukaryota</taxon>
        <taxon>Viridiplantae</taxon>
        <taxon>Streptophyta</taxon>
        <taxon>Embryophyta</taxon>
        <taxon>Tracheophyta</taxon>
        <taxon>Spermatophyta</taxon>
        <taxon>Magnoliopsida</taxon>
        <taxon>eudicotyledons</taxon>
        <taxon>Gunneridae</taxon>
        <taxon>Pentapetalae</taxon>
        <taxon>rosids</taxon>
        <taxon>fabids</taxon>
        <taxon>Fabales</taxon>
        <taxon>Fabaceae</taxon>
        <taxon>Papilionoideae</taxon>
        <taxon>50 kb inversion clade</taxon>
        <taxon>NPAAA clade</taxon>
        <taxon>indigoferoid/millettioid clade</taxon>
        <taxon>Phaseoleae</taxon>
        <taxon>Vigna</taxon>
    </lineage>
</organism>
<accession>A0A0S3T6Q9</accession>
<sequence>MSQNVSRFASLMVFSIFAHPLILEGIYHENSFCSCTCNPDFVLNKKMKTACIKSIPRKEGIDSNSELLMQLPWHLEEEVEDERGTDSVLKMVEDETAGIDSNKVITHSRAHNYQGEINDFTMM</sequence>
<feature type="signal peptide" evidence="1">
    <location>
        <begin position="1"/>
        <end position="23"/>
    </location>
</feature>
<evidence type="ECO:0000256" key="1">
    <source>
        <dbReference type="SAM" id="SignalP"/>
    </source>
</evidence>
<gene>
    <name evidence="2" type="primary">Vigan.10G221800</name>
    <name evidence="2" type="ORF">VIGAN_10221800</name>
</gene>
<dbReference type="AlphaFoldDB" id="A0A0S3T6Q9"/>
<name>A0A0S3T6Q9_PHAAN</name>
<evidence type="ECO:0000313" key="3">
    <source>
        <dbReference type="Proteomes" id="UP000291084"/>
    </source>
</evidence>
<evidence type="ECO:0000313" key="2">
    <source>
        <dbReference type="EMBL" id="BAU00609.1"/>
    </source>
</evidence>
<dbReference type="Proteomes" id="UP000291084">
    <property type="component" value="Chromosome 10"/>
</dbReference>
<keyword evidence="3" id="KW-1185">Reference proteome</keyword>
<dbReference type="EMBL" id="AP015043">
    <property type="protein sequence ID" value="BAU00609.1"/>
    <property type="molecule type" value="Genomic_DNA"/>
</dbReference>
<protein>
    <submittedName>
        <fullName evidence="2">Uncharacterized protein</fullName>
    </submittedName>
</protein>
<feature type="chain" id="PRO_5006618969" evidence="1">
    <location>
        <begin position="24"/>
        <end position="123"/>
    </location>
</feature>
<reference evidence="2 3" key="1">
    <citation type="journal article" date="2015" name="Sci. Rep.">
        <title>The power of single molecule real-time sequencing technology in the de novo assembly of a eukaryotic genome.</title>
        <authorList>
            <person name="Sakai H."/>
            <person name="Naito K."/>
            <person name="Ogiso-Tanaka E."/>
            <person name="Takahashi Y."/>
            <person name="Iseki K."/>
            <person name="Muto C."/>
            <person name="Satou K."/>
            <person name="Teruya K."/>
            <person name="Shiroma A."/>
            <person name="Shimoji M."/>
            <person name="Hirano T."/>
            <person name="Itoh T."/>
            <person name="Kaga A."/>
            <person name="Tomooka N."/>
        </authorList>
    </citation>
    <scope>NUCLEOTIDE SEQUENCE [LARGE SCALE GENOMIC DNA]</scope>
    <source>
        <strain evidence="3">cv. Shumari</strain>
    </source>
</reference>
<keyword evidence="1" id="KW-0732">Signal</keyword>